<dbReference type="Proteomes" id="UP000761574">
    <property type="component" value="Unassembled WGS sequence"/>
</dbReference>
<gene>
    <name evidence="5" type="ORF">TUM4630_21170</name>
</gene>
<reference evidence="5 6" key="1">
    <citation type="submission" date="2021-05" db="EMBL/GenBank/DDBJ databases">
        <title>Molecular characterization for Shewanella algae harboring chromosomal blaOXA-55-like strains isolated from clinical and environment sample.</title>
        <authorList>
            <person name="Ohama Y."/>
            <person name="Aoki K."/>
            <person name="Harada S."/>
            <person name="Moriya K."/>
            <person name="Ishii Y."/>
            <person name="Tateda K."/>
        </authorList>
    </citation>
    <scope>NUCLEOTIDE SEQUENCE [LARGE SCALE GENOMIC DNA]</scope>
    <source>
        <strain evidence="5 6">LMG 23746</strain>
    </source>
</reference>
<dbReference type="InterPro" id="IPR036388">
    <property type="entry name" value="WH-like_DNA-bd_sf"/>
</dbReference>
<dbReference type="InterPro" id="IPR001867">
    <property type="entry name" value="OmpR/PhoB-type_DNA-bd"/>
</dbReference>
<evidence type="ECO:0000256" key="3">
    <source>
        <dbReference type="SAM" id="Phobius"/>
    </source>
</evidence>
<dbReference type="PROSITE" id="PS51755">
    <property type="entry name" value="OMPR_PHOB"/>
    <property type="match status" value="1"/>
</dbReference>
<evidence type="ECO:0000256" key="1">
    <source>
        <dbReference type="ARBA" id="ARBA00023125"/>
    </source>
</evidence>
<dbReference type="EMBL" id="BPFB01000022">
    <property type="protein sequence ID" value="GIU47360.1"/>
    <property type="molecule type" value="Genomic_DNA"/>
</dbReference>
<proteinExistence type="predicted"/>
<dbReference type="Gene3D" id="1.10.10.10">
    <property type="entry name" value="Winged helix-like DNA-binding domain superfamily/Winged helix DNA-binding domain"/>
    <property type="match status" value="1"/>
</dbReference>
<keyword evidence="1 2" id="KW-0238">DNA-binding</keyword>
<accession>A0ABQ4PII7</accession>
<evidence type="ECO:0000313" key="6">
    <source>
        <dbReference type="Proteomes" id="UP000761574"/>
    </source>
</evidence>
<organism evidence="5 6">
    <name type="scientific">Shewanella algidipiscicola</name>
    <dbReference type="NCBI Taxonomy" id="614070"/>
    <lineage>
        <taxon>Bacteria</taxon>
        <taxon>Pseudomonadati</taxon>
        <taxon>Pseudomonadota</taxon>
        <taxon>Gammaproteobacteria</taxon>
        <taxon>Alteromonadales</taxon>
        <taxon>Shewanellaceae</taxon>
        <taxon>Shewanella</taxon>
    </lineage>
</organism>
<evidence type="ECO:0000256" key="2">
    <source>
        <dbReference type="PROSITE-ProRule" id="PRU01091"/>
    </source>
</evidence>
<keyword evidence="6" id="KW-1185">Reference proteome</keyword>
<protein>
    <recommendedName>
        <fullName evidence="4">OmpR/PhoB-type domain-containing protein</fullName>
    </recommendedName>
</protein>
<dbReference type="RefSeq" id="WP_119977689.1">
    <property type="nucleotide sequence ID" value="NZ_BPFB01000022.1"/>
</dbReference>
<dbReference type="SUPFAM" id="SSF46894">
    <property type="entry name" value="C-terminal effector domain of the bipartite response regulators"/>
    <property type="match status" value="1"/>
</dbReference>
<feature type="DNA-binding region" description="OmpR/PhoB-type" evidence="2">
    <location>
        <begin position="1"/>
        <end position="94"/>
    </location>
</feature>
<dbReference type="Pfam" id="PF00486">
    <property type="entry name" value="Trans_reg_C"/>
    <property type="match status" value="1"/>
</dbReference>
<keyword evidence="3" id="KW-0472">Membrane</keyword>
<keyword evidence="3" id="KW-1133">Transmembrane helix</keyword>
<keyword evidence="3" id="KW-0812">Transmembrane</keyword>
<name>A0ABQ4PII7_9GAMM</name>
<comment type="caution">
    <text evidence="5">The sequence shown here is derived from an EMBL/GenBank/DDBJ whole genome shotgun (WGS) entry which is preliminary data.</text>
</comment>
<dbReference type="InterPro" id="IPR016032">
    <property type="entry name" value="Sig_transdc_resp-reg_C-effctor"/>
</dbReference>
<dbReference type="SMART" id="SM00862">
    <property type="entry name" value="Trans_reg_C"/>
    <property type="match status" value="1"/>
</dbReference>
<evidence type="ECO:0000259" key="4">
    <source>
        <dbReference type="PROSITE" id="PS51755"/>
    </source>
</evidence>
<evidence type="ECO:0000313" key="5">
    <source>
        <dbReference type="EMBL" id="GIU47360.1"/>
    </source>
</evidence>
<feature type="transmembrane region" description="Helical" evidence="3">
    <location>
        <begin position="116"/>
        <end position="134"/>
    </location>
</feature>
<feature type="domain" description="OmpR/PhoB-type" evidence="4">
    <location>
        <begin position="1"/>
        <end position="94"/>
    </location>
</feature>
<sequence>MQIGRCWFDIAQAQLSNQDNDTSWKMPPAEFAVLNTLVEHRDKVLSNEQLLASLPEQTRSLASLEAAIKRVRFFLGQSALFIEAVDGQGYILHSKSTRATGFWALRPGKSMSLKQYSLLIAQLVLLLLLIYSLFEPTAKIFFP</sequence>